<evidence type="ECO:0000256" key="1">
    <source>
        <dbReference type="SAM" id="MobiDB-lite"/>
    </source>
</evidence>
<dbReference type="AlphaFoldDB" id="A0A2H0BTQ2"/>
<dbReference type="Proteomes" id="UP000231581">
    <property type="component" value="Unassembled WGS sequence"/>
</dbReference>
<sequence>MLSFFRKTWERIKNFSKKEESISDIIKREIKIDKKTRKRIMENRAPLWMPSTSSTAKITGFLLFAWIISHPTEILYKILSPLNQIANHWLFYADATRSTKGWLKTNLSTPPIIPESFDPIAIHAGVGAILVGLIFFVAGSLLDKNEPEKARVLLYKSYLFPLLLLETTAFFFFIGKTNWLAVIFLGLIAVAALVAFSRVITVLLQAHKLEEAKKNILISVTRTSFVKLLDREITKRIWFNCLYKHYENSEILSFSPFGFRGDRKDIFAIKATRDSYVKNVKLNHLEKIESQISKGMKVDAPDSNDSIQTSKSQPKKERIESAAIVRKSLNDSIRVGETLFEIKKELAEKIGIKKLGKLALSMFEMERNDTEAEARIEISKMKDRCISAINNQSTGELENIMRLYVELINEFFRYLEKYGGGFSAEQARQEQGGFGSQKLKPIEWLSNDIREIFERGVASEDIDIIRHVAYLPMLLAQEAIDNKDHLIFREFLYFPRMLYERGYELLEKGNKKAAEFIFDRTWRYLKELSSYHLEPKIDDEDYPEQDFKDYAIHILVIFQHLIKAAFDKRDIDNFNKFLTALMQLFEPLGRQRKYNGNYEEIRDVYDELDEKREEVLFGLASWTLFILRGGTDKEAIKPFYDSIQKLLPNKIEDLTALFMRVHKFRAGDSWGWDWWEMQPDGGVHTIQTLEKLEQLFVVKSLSALSGKTDGEIQKINIPHNRDLAFLADGTGDLMKIIASIETSKDNWKDILDLGSMEQCKALRALLKKAHLQQEKDDLKRKREAPVSPEKILKFKESLIPNYKKSQPMRLMLEKIGAYSDKSGMPYKGTVQNKMGIGTVFDKTPFIPDDFEWHVHSLGVDEGFGFGQSMARGENERIIETIHEKAQQIQAEAFESTLEALKPSNVIIVATNRAIWTFFGHHSANYIPKWRNDFPKEFASDEMIEGVYQYQGVHIPIYEVYTQETQSSRVYILNKKKLGKFIQYSPLDKDEPKELQKGFLMIDVQPFEPNSNALNNLLDKPPDWLKEIETRGEQTEHLRERILIHVYERFEFKLYEKFVGYVIEVER</sequence>
<organism evidence="3 4">
    <name type="scientific">Candidatus Uhrbacteria bacterium CG22_combo_CG10-13_8_21_14_all_47_17</name>
    <dbReference type="NCBI Taxonomy" id="1975041"/>
    <lineage>
        <taxon>Bacteria</taxon>
        <taxon>Candidatus Uhriibacteriota</taxon>
    </lineage>
</organism>
<keyword evidence="2" id="KW-0812">Transmembrane</keyword>
<gene>
    <name evidence="3" type="ORF">COX00_03040</name>
</gene>
<feature type="transmembrane region" description="Helical" evidence="2">
    <location>
        <begin position="120"/>
        <end position="141"/>
    </location>
</feature>
<evidence type="ECO:0000313" key="3">
    <source>
        <dbReference type="EMBL" id="PIP60440.1"/>
    </source>
</evidence>
<evidence type="ECO:0000313" key="4">
    <source>
        <dbReference type="Proteomes" id="UP000231581"/>
    </source>
</evidence>
<feature type="region of interest" description="Disordered" evidence="1">
    <location>
        <begin position="296"/>
        <end position="318"/>
    </location>
</feature>
<keyword evidence="2" id="KW-0472">Membrane</keyword>
<comment type="caution">
    <text evidence="3">The sequence shown here is derived from an EMBL/GenBank/DDBJ whole genome shotgun (WGS) entry which is preliminary data.</text>
</comment>
<feature type="transmembrane region" description="Helical" evidence="2">
    <location>
        <begin position="153"/>
        <end position="174"/>
    </location>
</feature>
<reference evidence="3 4" key="1">
    <citation type="submission" date="2017-09" db="EMBL/GenBank/DDBJ databases">
        <title>Depth-based differentiation of microbial function through sediment-hosted aquifers and enrichment of novel symbionts in the deep terrestrial subsurface.</title>
        <authorList>
            <person name="Probst A.J."/>
            <person name="Ladd B."/>
            <person name="Jarett J.K."/>
            <person name="Geller-Mcgrath D.E."/>
            <person name="Sieber C.M."/>
            <person name="Emerson J.B."/>
            <person name="Anantharaman K."/>
            <person name="Thomas B.C."/>
            <person name="Malmstrom R."/>
            <person name="Stieglmeier M."/>
            <person name="Klingl A."/>
            <person name="Woyke T."/>
            <person name="Ryan C.M."/>
            <person name="Banfield J.F."/>
        </authorList>
    </citation>
    <scope>NUCLEOTIDE SEQUENCE [LARGE SCALE GENOMIC DNA]</scope>
    <source>
        <strain evidence="3">CG22_combo_CG10-13_8_21_14_all_47_17</strain>
    </source>
</reference>
<keyword evidence="2" id="KW-1133">Transmembrane helix</keyword>
<protein>
    <submittedName>
        <fullName evidence="3">Uncharacterized protein</fullName>
    </submittedName>
</protein>
<accession>A0A2H0BTQ2</accession>
<proteinExistence type="predicted"/>
<feature type="compositionally biased region" description="Polar residues" evidence="1">
    <location>
        <begin position="303"/>
        <end position="312"/>
    </location>
</feature>
<evidence type="ECO:0000256" key="2">
    <source>
        <dbReference type="SAM" id="Phobius"/>
    </source>
</evidence>
<dbReference type="EMBL" id="PCSZ01000062">
    <property type="protein sequence ID" value="PIP60440.1"/>
    <property type="molecule type" value="Genomic_DNA"/>
</dbReference>
<name>A0A2H0BTQ2_9BACT</name>
<feature type="transmembrane region" description="Helical" evidence="2">
    <location>
        <begin position="180"/>
        <end position="204"/>
    </location>
</feature>